<comment type="caution">
    <text evidence="1">The sequence shown here is derived from an EMBL/GenBank/DDBJ whole genome shotgun (WGS) entry which is preliminary data.</text>
</comment>
<evidence type="ECO:0000313" key="1">
    <source>
        <dbReference type="EMBL" id="TGO41025.1"/>
    </source>
</evidence>
<sequence length="66" mass="7940">MRELTKVRHFSHCSMILIRQDEGVNVLRNIKLNERMNVLFRIKERYLKRVVLGKLSSLALWWGTDQ</sequence>
<dbReference type="EMBL" id="PQXK01000027">
    <property type="protein sequence ID" value="TGO41025.1"/>
    <property type="molecule type" value="Genomic_DNA"/>
</dbReference>
<accession>A0A4Z1GWN5</accession>
<dbReference type="AlphaFoldDB" id="A0A4Z1GWN5"/>
<protein>
    <submittedName>
        <fullName evidence="1">Uncharacterized protein</fullName>
    </submittedName>
</protein>
<proteinExistence type="predicted"/>
<reference evidence="1 2" key="1">
    <citation type="submission" date="2017-12" db="EMBL/GenBank/DDBJ databases">
        <title>Comparative genomics of Botrytis spp.</title>
        <authorList>
            <person name="Valero-Jimenez C.A."/>
            <person name="Tapia P."/>
            <person name="Veloso J."/>
            <person name="Silva-Moreno E."/>
            <person name="Staats M."/>
            <person name="Valdes J.H."/>
            <person name="Van Kan J.A.L."/>
        </authorList>
    </citation>
    <scope>NUCLEOTIDE SEQUENCE [LARGE SCALE GENOMIC DNA]</scope>
    <source>
        <strain evidence="1 2">Bh0001</strain>
    </source>
</reference>
<gene>
    <name evidence="1" type="ORF">BHYA_0027g00010</name>
</gene>
<organism evidence="1 2">
    <name type="scientific">Botrytis hyacinthi</name>
    <dbReference type="NCBI Taxonomy" id="278943"/>
    <lineage>
        <taxon>Eukaryota</taxon>
        <taxon>Fungi</taxon>
        <taxon>Dikarya</taxon>
        <taxon>Ascomycota</taxon>
        <taxon>Pezizomycotina</taxon>
        <taxon>Leotiomycetes</taxon>
        <taxon>Helotiales</taxon>
        <taxon>Sclerotiniaceae</taxon>
        <taxon>Botrytis</taxon>
    </lineage>
</organism>
<dbReference type="Proteomes" id="UP000297814">
    <property type="component" value="Unassembled WGS sequence"/>
</dbReference>
<evidence type="ECO:0000313" key="2">
    <source>
        <dbReference type="Proteomes" id="UP000297814"/>
    </source>
</evidence>
<keyword evidence="2" id="KW-1185">Reference proteome</keyword>
<name>A0A4Z1GWN5_9HELO</name>